<dbReference type="EMBL" id="QBKQ01000001">
    <property type="protein sequence ID" value="PTX44259.1"/>
    <property type="molecule type" value="Genomic_DNA"/>
</dbReference>
<sequence length="464" mass="52635">MEKQLTMFKIDLSKLLFFAGFLFLISCSDDSGPGYQPPYIPDTSDDGLTDDGPVEESLTDTELLDLVQEQTFKYFWDFAESNSGMARERSQDEAYGGQGDDIVTTGGTGFGLASFPTAVERGWVSREEATDRLVKILNFLEEAPKYHGAFSHWYLGSTGQTRPFSDLDDGGDLVETAFLIQGLLICREYFNNGSEKENEINSRITSIWENVEWTWYTQGENVLYWHWSPYNQFAIDLKIKGWNESLIVYVLAASSPTYSISEEVYNEGWASNGAIITNRNHYNINLPMGPSFGGPLFFSHYSFIGLDPRNLQDQYANYWKQNEAHSLINYNYCVTNPKNFEGYGENSWGLTASDSREGYAAHSPTNDVGVITPTAALSSFPYTPDESMAALRYFYEEQGDKLWGEMGFYDAFSEEYNWYADGYLAIDQGPIVAMIENYRTQLPWNLFMANEEIKSGLDKLGFSY</sequence>
<organism evidence="3 4">
    <name type="scientific">Christiangramia gaetbulicola</name>
    <dbReference type="NCBI Taxonomy" id="703340"/>
    <lineage>
        <taxon>Bacteria</taxon>
        <taxon>Pseudomonadati</taxon>
        <taxon>Bacteroidota</taxon>
        <taxon>Flavobacteriia</taxon>
        <taxon>Flavobacteriales</taxon>
        <taxon>Flavobacteriaceae</taxon>
        <taxon>Christiangramia</taxon>
    </lineage>
</organism>
<accession>A0A2T6AKB4</accession>
<dbReference type="Pfam" id="PF10091">
    <property type="entry name" value="Glycoamylase"/>
    <property type="match status" value="1"/>
</dbReference>
<dbReference type="InterPro" id="IPR019282">
    <property type="entry name" value="Glycoamylase-like_cons_dom"/>
</dbReference>
<dbReference type="InterPro" id="IPR016883">
    <property type="entry name" value="UCP028431"/>
</dbReference>
<dbReference type="PROSITE" id="PS51257">
    <property type="entry name" value="PROKAR_LIPOPROTEIN"/>
    <property type="match status" value="1"/>
</dbReference>
<evidence type="ECO:0000259" key="2">
    <source>
        <dbReference type="Pfam" id="PF10091"/>
    </source>
</evidence>
<dbReference type="Proteomes" id="UP000244174">
    <property type="component" value="Unassembled WGS sequence"/>
</dbReference>
<gene>
    <name evidence="3" type="ORF">C8P64_0234</name>
</gene>
<evidence type="ECO:0000313" key="3">
    <source>
        <dbReference type="EMBL" id="PTX44259.1"/>
    </source>
</evidence>
<feature type="compositionally biased region" description="Acidic residues" evidence="1">
    <location>
        <begin position="43"/>
        <end position="54"/>
    </location>
</feature>
<reference evidence="3 4" key="1">
    <citation type="submission" date="2018-04" db="EMBL/GenBank/DDBJ databases">
        <title>Genomic Encyclopedia of Archaeal and Bacterial Type Strains, Phase II (KMG-II): from individual species to whole genera.</title>
        <authorList>
            <person name="Goeker M."/>
        </authorList>
    </citation>
    <scope>NUCLEOTIDE SEQUENCE [LARGE SCALE GENOMIC DNA]</scope>
    <source>
        <strain evidence="3 4">DSM 23082</strain>
    </source>
</reference>
<feature type="region of interest" description="Disordered" evidence="1">
    <location>
        <begin position="35"/>
        <end position="54"/>
    </location>
</feature>
<proteinExistence type="predicted"/>
<feature type="domain" description="Glycoamylase-like" evidence="2">
    <location>
        <begin position="238"/>
        <end position="450"/>
    </location>
</feature>
<dbReference type="AlphaFoldDB" id="A0A2T6AKB4"/>
<name>A0A2T6AKB4_9FLAO</name>
<dbReference type="Gene3D" id="1.50.10.140">
    <property type="match status" value="1"/>
</dbReference>
<comment type="caution">
    <text evidence="3">The sequence shown here is derived from an EMBL/GenBank/DDBJ whole genome shotgun (WGS) entry which is preliminary data.</text>
</comment>
<protein>
    <recommendedName>
        <fullName evidence="2">Glycoamylase-like domain-containing protein</fullName>
    </recommendedName>
</protein>
<keyword evidence="4" id="KW-1185">Reference proteome</keyword>
<dbReference type="PIRSF" id="PIRSF028431">
    <property type="entry name" value="UCP028431"/>
    <property type="match status" value="1"/>
</dbReference>
<evidence type="ECO:0000313" key="4">
    <source>
        <dbReference type="Proteomes" id="UP000244174"/>
    </source>
</evidence>
<evidence type="ECO:0000256" key="1">
    <source>
        <dbReference type="SAM" id="MobiDB-lite"/>
    </source>
</evidence>